<dbReference type="eggNOG" id="ENOG502QWSJ">
    <property type="taxonomic scope" value="Eukaryota"/>
</dbReference>
<name>F6UIV6_XENTR</name>
<dbReference type="PANTHER" id="PTHR14224">
    <property type="entry name" value="SIMILAR TO PREFERENTIALLY EXPRESSED ANTIGEN IN MELANOMA-LIKE 3"/>
    <property type="match status" value="1"/>
</dbReference>
<dbReference type="HOGENOM" id="CLU_039635_0_2_1"/>
<dbReference type="Ensembl" id="ENSXETT00000010148">
    <property type="protein sequence ID" value="ENSXETP00000010148"/>
    <property type="gene ID" value="ENSXETG00000004669"/>
</dbReference>
<evidence type="ECO:0000313" key="10">
    <source>
        <dbReference type="RefSeq" id="XP_004915072.1"/>
    </source>
</evidence>
<evidence type="ECO:0000256" key="6">
    <source>
        <dbReference type="ARBA" id="ARBA00022737"/>
    </source>
</evidence>
<evidence type="ECO:0000313" key="11">
    <source>
        <dbReference type="RefSeq" id="XP_004915073.1"/>
    </source>
</evidence>
<dbReference type="Gene3D" id="3.80.10.10">
    <property type="entry name" value="Ribonuclease Inhibitor"/>
    <property type="match status" value="1"/>
</dbReference>
<evidence type="ECO:0000256" key="3">
    <source>
        <dbReference type="ARBA" id="ARBA00014228"/>
    </source>
</evidence>
<dbReference type="PANTHER" id="PTHR14224:SF9">
    <property type="entry name" value="LEUCINE-RICH REPEAT-CONTAINING PROTEIN 14"/>
    <property type="match status" value="1"/>
</dbReference>
<keyword evidence="5" id="KW-0433">Leucine-rich repeat</keyword>
<proteinExistence type="inferred from homology"/>
<comment type="subcellular location">
    <subcellularLocation>
        <location evidence="1">Cytoplasm</location>
    </subcellularLocation>
</comment>
<evidence type="ECO:0000313" key="13">
    <source>
        <dbReference type="Xenbase" id="XB-GENE-5844980"/>
    </source>
</evidence>
<dbReference type="RefSeq" id="XP_004915074.1">
    <property type="nucleotide sequence ID" value="XM_004915017.4"/>
</dbReference>
<evidence type="ECO:0000313" key="9">
    <source>
        <dbReference type="RefSeq" id="XP_002941272.1"/>
    </source>
</evidence>
<keyword evidence="8" id="KW-1185">Reference proteome</keyword>
<evidence type="ECO:0000313" key="12">
    <source>
        <dbReference type="RefSeq" id="XP_004915074.1"/>
    </source>
</evidence>
<dbReference type="RefSeq" id="XP_004915072.1">
    <property type="nucleotide sequence ID" value="XM_004915015.4"/>
</dbReference>
<dbReference type="KEGG" id="xtr:100489989"/>
<dbReference type="CTD" id="9684"/>
<reference evidence="7" key="2">
    <citation type="submission" date="2011-06" db="UniProtKB">
        <authorList>
            <consortium name="Ensembl"/>
        </authorList>
    </citation>
    <scope>IDENTIFICATION</scope>
</reference>
<dbReference type="PROSITE" id="PS51450">
    <property type="entry name" value="LRR"/>
    <property type="match status" value="1"/>
</dbReference>
<evidence type="ECO:0000313" key="8">
    <source>
        <dbReference type="Proteomes" id="UP000008143"/>
    </source>
</evidence>
<dbReference type="GO" id="GO:0005737">
    <property type="term" value="C:cytoplasm"/>
    <property type="evidence" value="ECO:0007669"/>
    <property type="project" value="UniProtKB-SubCell"/>
</dbReference>
<protein>
    <recommendedName>
        <fullName evidence="3">Leucine-rich repeat-containing protein 14</fullName>
    </recommendedName>
</protein>
<dbReference type="GeneID" id="100489989"/>
<dbReference type="AGR" id="Xenbase:XB-GENE-5844980"/>
<dbReference type="SUPFAM" id="SSF52047">
    <property type="entry name" value="RNI-like"/>
    <property type="match status" value="1"/>
</dbReference>
<dbReference type="Pfam" id="PF13516">
    <property type="entry name" value="LRR_6"/>
    <property type="match status" value="2"/>
</dbReference>
<dbReference type="Proteomes" id="UP000008143">
    <property type="component" value="Chromosome 6"/>
</dbReference>
<dbReference type="OMA" id="GGCWALK"/>
<evidence type="ECO:0000313" key="7">
    <source>
        <dbReference type="Ensembl" id="ENSXETP00000010148"/>
    </source>
</evidence>
<dbReference type="InterPro" id="IPR032675">
    <property type="entry name" value="LRR_dom_sf"/>
</dbReference>
<dbReference type="RefSeq" id="XP_004915073.1">
    <property type="nucleotide sequence ID" value="XM_004915016.3"/>
</dbReference>
<evidence type="ECO:0000256" key="5">
    <source>
        <dbReference type="ARBA" id="ARBA00022614"/>
    </source>
</evidence>
<sequence>MKSLVFVCAQKVVSDHSSLRRALDFMPKELYPALFQAAFLGKKTLVLQDLVQTWPFAVLSFQKLLNSDRHCDPVGAMEKPSKLCVQTIILGVITYLSDALAKGPEGQRAGKQRLRLLDMTGIQDDGLEQNPDTMSLWSRTVTLAKACIDVSKRHGEEATQAWKRRRGSHITALPAASPVYVEVRVDLFVNSTSYGVLREALLVSSHSPLRLQCRDLRAEELSLRSTAGLLELLSPGSVRQIDLRFNNLGLSGLNVLLPQLAKFSRLQSLKLPYSNVDVRRLSPVMEEGLQSFASQLGQLGALRELNLGSSRLSGRLRQLLGGLQRPLESLELAFCSLLPMDLSYLSQSVHVSSLRKLDLSGNNLSDLLLTPFLQVLSEVSGRLLYLDVMECKLKDAHLGTLMTILRRCSHLRYLGLFCNPISSDGLRMVLQNLVQLAELRLVVYPFPVDCYSDATQFASSAALLDSSFDHDKLARVGEELQQMLLGAQRADMVWTTDMYVHRTLDSLSL</sequence>
<dbReference type="Bgee" id="ENSXETG00000004669">
    <property type="expression patterns" value="Expressed in 2-cell stage embryo and 13 other cell types or tissues"/>
</dbReference>
<dbReference type="Xenbase" id="XB-GENE-5844980">
    <property type="gene designation" value="lrrc14"/>
</dbReference>
<evidence type="ECO:0000256" key="1">
    <source>
        <dbReference type="ARBA" id="ARBA00004496"/>
    </source>
</evidence>
<reference evidence="7" key="1">
    <citation type="journal article" date="2010" name="Science">
        <title>The genome of the Western clawed frog Xenopus tropicalis.</title>
        <authorList>
            <person name="Hellsten U."/>
            <person name="Harland R.M."/>
            <person name="Gilchrist M.J."/>
            <person name="Hendrix D."/>
            <person name="Jurka J."/>
            <person name="Kapitonov V."/>
            <person name="Ovcharenko I."/>
            <person name="Putnam N.H."/>
            <person name="Shu S."/>
            <person name="Taher L."/>
            <person name="Blitz I.L."/>
            <person name="Blumberg B."/>
            <person name="Dichmann D.S."/>
            <person name="Dubchak I."/>
            <person name="Amaya E."/>
            <person name="Detter J.C."/>
            <person name="Fletcher R."/>
            <person name="Gerhard D.S."/>
            <person name="Goodstein D."/>
            <person name="Graves T."/>
            <person name="Grigoriev I.V."/>
            <person name="Grimwood J."/>
            <person name="Kawashima T."/>
            <person name="Lindquist E."/>
            <person name="Lucas S.M."/>
            <person name="Mead P.E."/>
            <person name="Mitros T."/>
            <person name="Ogino H."/>
            <person name="Ohta Y."/>
            <person name="Poliakov A.V."/>
            <person name="Pollet N."/>
            <person name="Robert J."/>
            <person name="Salamov A."/>
            <person name="Sater A.K."/>
            <person name="Schmutz J."/>
            <person name="Terry A."/>
            <person name="Vize P.D."/>
            <person name="Warren W.C."/>
            <person name="Wells D."/>
            <person name="Wills A."/>
            <person name="Wilson R.K."/>
            <person name="Zimmerman L.B."/>
            <person name="Zorn A.M."/>
            <person name="Grainger R."/>
            <person name="Grammer T."/>
            <person name="Khokha M.K."/>
            <person name="Richardson P.M."/>
            <person name="Rokhsar D.S."/>
        </authorList>
    </citation>
    <scope>NUCLEOTIDE SEQUENCE [LARGE SCALE GENOMIC DNA]</scope>
    <source>
        <strain evidence="7">Nigerian</strain>
    </source>
</reference>
<evidence type="ECO:0000256" key="2">
    <source>
        <dbReference type="ARBA" id="ARBA00009552"/>
    </source>
</evidence>
<dbReference type="AlphaFoldDB" id="F6UIV6"/>
<comment type="similarity">
    <text evidence="2">Belongs to the PRAME family. LRRC14 subfamily.</text>
</comment>
<organism evidence="7">
    <name type="scientific">Xenopus tropicalis</name>
    <name type="common">Western clawed frog</name>
    <name type="synonym">Silurana tropicalis</name>
    <dbReference type="NCBI Taxonomy" id="8364"/>
    <lineage>
        <taxon>Eukaryota</taxon>
        <taxon>Metazoa</taxon>
        <taxon>Chordata</taxon>
        <taxon>Craniata</taxon>
        <taxon>Vertebrata</taxon>
        <taxon>Euteleostomi</taxon>
        <taxon>Amphibia</taxon>
        <taxon>Batrachia</taxon>
        <taxon>Anura</taxon>
        <taxon>Pipoidea</taxon>
        <taxon>Pipidae</taxon>
        <taxon>Xenopodinae</taxon>
        <taxon>Xenopus</taxon>
        <taxon>Silurana</taxon>
    </lineage>
</organism>
<dbReference type="RefSeq" id="XP_002941272.1">
    <property type="nucleotide sequence ID" value="XM_002941226.4"/>
</dbReference>
<accession>F6UIV6</accession>
<dbReference type="OrthoDB" id="6479713at2759"/>
<dbReference type="InterPro" id="IPR050694">
    <property type="entry name" value="LRRC14/PRAME"/>
</dbReference>
<gene>
    <name evidence="7 9 10 11 12 13" type="primary">lrrc14</name>
</gene>
<reference evidence="9 10" key="3">
    <citation type="submission" date="2025-04" db="UniProtKB">
        <authorList>
            <consortium name="RefSeq"/>
        </authorList>
    </citation>
    <scope>IDENTIFICATION</scope>
    <source>
        <strain evidence="9 10">Nigerian</strain>
        <tissue evidence="9 10">Liver and blood</tissue>
    </source>
</reference>
<keyword evidence="4" id="KW-0963">Cytoplasm</keyword>
<dbReference type="GeneTree" id="ENSGT01030000234531"/>
<evidence type="ECO:0000256" key="4">
    <source>
        <dbReference type="ARBA" id="ARBA00022490"/>
    </source>
</evidence>
<dbReference type="ExpressionAtlas" id="F6UIV6">
    <property type="expression patterns" value="baseline"/>
</dbReference>
<dbReference type="InterPro" id="IPR001611">
    <property type="entry name" value="Leu-rich_rpt"/>
</dbReference>
<keyword evidence="6" id="KW-0677">Repeat</keyword>